<proteinExistence type="predicted"/>
<dbReference type="Proteomes" id="UP001594351">
    <property type="component" value="Unassembled WGS sequence"/>
</dbReference>
<keyword evidence="1" id="KW-1133">Transmembrane helix</keyword>
<evidence type="ECO:0000313" key="2">
    <source>
        <dbReference type="EMBL" id="MFC1853489.1"/>
    </source>
</evidence>
<keyword evidence="1" id="KW-0472">Membrane</keyword>
<gene>
    <name evidence="2" type="ORF">ACFL27_25135</name>
</gene>
<accession>A0ABV6Z4Y8</accession>
<keyword evidence="3" id="KW-1185">Reference proteome</keyword>
<protein>
    <submittedName>
        <fullName evidence="2">Uncharacterized protein</fullName>
    </submittedName>
</protein>
<reference evidence="2 3" key="1">
    <citation type="submission" date="2024-09" db="EMBL/GenBank/DDBJ databases">
        <title>Laminarin stimulates single cell rates of sulfate reduction while oxygen inhibits transcriptomic activity in coastal marine sediment.</title>
        <authorList>
            <person name="Lindsay M."/>
            <person name="Orcutt B."/>
            <person name="Emerson D."/>
            <person name="Stepanauskas R."/>
            <person name="D'Angelo T."/>
        </authorList>
    </citation>
    <scope>NUCLEOTIDE SEQUENCE [LARGE SCALE GENOMIC DNA]</scope>
    <source>
        <strain evidence="2">SAG AM-311-K15</strain>
    </source>
</reference>
<dbReference type="EMBL" id="JBHPBY010000512">
    <property type="protein sequence ID" value="MFC1853489.1"/>
    <property type="molecule type" value="Genomic_DNA"/>
</dbReference>
<sequence length="688" mass="74789">MVVWYSEGSNYGDGDGSSIQGQRFASDGSYLGSQFQVNTYTTSWQGLSSDVSLDSDGDFVVVWQTDKSNYGDPAGSVQGQRFASNGSFLGSQFQVNTYTTGGQSYPMVNLDSDGDFVVTWHSYGDGSNSSVQGQRFASNGSFLGSQFQVNTYTFQDQYYADISVDNDGDFVVVWDSFRSDGDTSYNSIQGQHFGSDGSSIRSQFQVNSYTTLAQVNPAVSVNSEGDYVIVWKSWGSYGDDTSGSSIQFRQGSFKGTYDFQVNTCTTSNQKGSAVGVDSDGDFVVVWESNFSNYGDLSGYSIQGQRFDSNGNFQGSQFQVNTYTTNKQYAPSVSVDSDRDFVVVWESLGSSLGDANGLSIQGQRYNSSGSFLGSQFQVNTYTTDHQRNPTVSVGIVGNFVVVWESEGSNYGDTDAASIQGQRFAADGSFLGSQFQVNTYVSGYQSEPVVSVDSDGDFVVAWNSSASNYGDVSLASVQGQRFASNGSFRGSQFQVNTYTLYAQKSPDVSTESNGDFVVVWHSFGSNNDTDGFSIKGQRFASNGSFLGSEFQVNTYTTGHQFNPEVSVDSDGDFVVAWDSYGSNYGDVSSTSVQGQRFTSNGSFLDSQFQINTFMFNAQNAPDVGMDDDGDFAVIWQSAGSFYDDKNDMSIQCRLYKFPATAVPAISAPFIIILLILFGVLWSILPDHRNK</sequence>
<name>A0ABV6Z4Y8_UNCC1</name>
<evidence type="ECO:0000313" key="3">
    <source>
        <dbReference type="Proteomes" id="UP001594351"/>
    </source>
</evidence>
<comment type="caution">
    <text evidence="2">The sequence shown here is derived from an EMBL/GenBank/DDBJ whole genome shotgun (WGS) entry which is preliminary data.</text>
</comment>
<organism evidence="2 3">
    <name type="scientific">candidate division CSSED10-310 bacterium</name>
    <dbReference type="NCBI Taxonomy" id="2855610"/>
    <lineage>
        <taxon>Bacteria</taxon>
        <taxon>Bacteria division CSSED10-310</taxon>
    </lineage>
</organism>
<keyword evidence="1" id="KW-0812">Transmembrane</keyword>
<evidence type="ECO:0000256" key="1">
    <source>
        <dbReference type="SAM" id="Phobius"/>
    </source>
</evidence>
<feature type="transmembrane region" description="Helical" evidence="1">
    <location>
        <begin position="659"/>
        <end position="682"/>
    </location>
</feature>